<sequence>GFFIGYSADSCAYRVYNRWTKKIMETMNVSFDELSAMAFEQSSSKPELNSMTSGHISLGLDLTYAPLTITTQQPSEGELDLLFEAMYDDYIGGQPLATARTVSPAQEPQVRDMCMYALSVSTMEPNNVKEAMTDPAWIDSMQEELLQIKRLDVWVLVPAPDNISPLTLKWLFKNKHDEEQTVIRNMSCLVVRGYRQEEGIVFEESFALVARMESIKIFLAYATHKSFTMFQMNVKTTFLHGTLKEEVYVCQHEGFIDADHPSHVYKLKKALYGLNQAPRDWYIQLFSDLMKSRFEMSMMTFFLGLQVNQSPCGIFINQSKYVFEILHKYGMKSCDPIGTPMEIKDKLDLDQNETPVDATKYHSMIGALMYLTSSRSDIVHATCLCARYQAKPTEKHLKEVKRIFRYLRGTVNTGIWYTKDSGFELTRFSDADYAGCKDTFKSTFGGAQFLGEKLIEADDQAIQTIILGLLEDIYAAVDSCETAQEIWLRVQQMMKGFDTGIQKKKAKLFNEWERKMSNSEGSVNKREMGESSKKLKRKFKTMKGYEVVKSNHEFLWVDSEGKIPWVVTLLCERRSLCISVELIVIRFVVHHKDYNSRVSESWIHNWTYERTKPPSRTSIYRGVFLSLYLYLLIDSLLVLQGFCPLLIGQVSVDVVNVGIMCMPRLRVWAKWNNKVTGLDERYVRMEGNSGWKARPDGRDVRVKGTSGWKAPPDGRDEESKPAPKKPATSVANNEKKAAISSEDISQDNGGPEWFLGPLPILVASEVQEGGFRGIQITSGFFRFGEYESGFLFLRNPSSHLRSTSSGALIERINFYGKIEHLAEVFFSQMLENAFLIDNAIKKFDTLVPIMPLIRPLAKSKFCNALEHPIGKPMLLNQLLYF</sequence>
<dbReference type="PANTHER" id="PTHR11439">
    <property type="entry name" value="GAG-POL-RELATED RETROTRANSPOSON"/>
    <property type="match status" value="1"/>
</dbReference>
<dbReference type="AlphaFoldDB" id="A0A6L2NLL9"/>
<reference evidence="5" key="1">
    <citation type="journal article" date="2019" name="Sci. Rep.">
        <title>Draft genome of Tanacetum cinerariifolium, the natural source of mosquito coil.</title>
        <authorList>
            <person name="Yamashiro T."/>
            <person name="Shiraishi A."/>
            <person name="Satake H."/>
            <person name="Nakayama K."/>
        </authorList>
    </citation>
    <scope>NUCLEOTIDE SEQUENCE</scope>
</reference>
<name>A0A6L2NLL9_TANCI</name>
<dbReference type="InterPro" id="IPR013103">
    <property type="entry name" value="RVT_2"/>
</dbReference>
<dbReference type="Pfam" id="PF07727">
    <property type="entry name" value="RVT_2"/>
    <property type="match status" value="1"/>
</dbReference>
<protein>
    <recommendedName>
        <fullName evidence="6">Reverse transcriptase Ty1/copia-type domain-containing protein</fullName>
    </recommendedName>
</protein>
<feature type="region of interest" description="Disordered" evidence="1">
    <location>
        <begin position="694"/>
        <end position="748"/>
    </location>
</feature>
<dbReference type="InterPro" id="IPR043502">
    <property type="entry name" value="DNA/RNA_pol_sf"/>
</dbReference>
<evidence type="ECO:0000313" key="5">
    <source>
        <dbReference type="EMBL" id="GEU87123.1"/>
    </source>
</evidence>
<accession>A0A6L2NLL9</accession>
<organism evidence="5">
    <name type="scientific">Tanacetum cinerariifolium</name>
    <name type="common">Dalmatian daisy</name>
    <name type="synonym">Chrysanthemum cinerariifolium</name>
    <dbReference type="NCBI Taxonomy" id="118510"/>
    <lineage>
        <taxon>Eukaryota</taxon>
        <taxon>Viridiplantae</taxon>
        <taxon>Streptophyta</taxon>
        <taxon>Embryophyta</taxon>
        <taxon>Tracheophyta</taxon>
        <taxon>Spermatophyta</taxon>
        <taxon>Magnoliopsida</taxon>
        <taxon>eudicotyledons</taxon>
        <taxon>Gunneridae</taxon>
        <taxon>Pentapetalae</taxon>
        <taxon>asterids</taxon>
        <taxon>campanulids</taxon>
        <taxon>Asterales</taxon>
        <taxon>Asteraceae</taxon>
        <taxon>Asteroideae</taxon>
        <taxon>Anthemideae</taxon>
        <taxon>Anthemidinae</taxon>
        <taxon>Tanacetum</taxon>
    </lineage>
</organism>
<feature type="compositionally biased region" description="Basic and acidic residues" evidence="1">
    <location>
        <begin position="712"/>
        <end position="721"/>
    </location>
</feature>
<evidence type="ECO:0000259" key="4">
    <source>
        <dbReference type="Pfam" id="PF25597"/>
    </source>
</evidence>
<feature type="domain" description="Reverse transcriptase Ty1/copia-type" evidence="3">
    <location>
        <begin position="152"/>
        <end position="297"/>
    </location>
</feature>
<feature type="domain" description="Maturase MatK N-terminal" evidence="2">
    <location>
        <begin position="785"/>
        <end position="830"/>
    </location>
</feature>
<dbReference type="InterPro" id="IPR024942">
    <property type="entry name" value="Maturase_MatK_N"/>
</dbReference>
<dbReference type="SUPFAM" id="SSF56672">
    <property type="entry name" value="DNA/RNA polymerases"/>
    <property type="match status" value="1"/>
</dbReference>
<dbReference type="EMBL" id="BKCJ010009471">
    <property type="protein sequence ID" value="GEU87123.1"/>
    <property type="molecule type" value="Genomic_DNA"/>
</dbReference>
<evidence type="ECO:0000256" key="1">
    <source>
        <dbReference type="SAM" id="MobiDB-lite"/>
    </source>
</evidence>
<gene>
    <name evidence="5" type="ORF">Tci_059101</name>
</gene>
<comment type="caution">
    <text evidence="5">The sequence shown here is derived from an EMBL/GenBank/DDBJ whole genome shotgun (WGS) entry which is preliminary data.</text>
</comment>
<dbReference type="Pfam" id="PF01824">
    <property type="entry name" value="MatK_N"/>
    <property type="match status" value="1"/>
</dbReference>
<evidence type="ECO:0000259" key="2">
    <source>
        <dbReference type="Pfam" id="PF01824"/>
    </source>
</evidence>
<proteinExistence type="predicted"/>
<dbReference type="PANTHER" id="PTHR11439:SF509">
    <property type="entry name" value="RNA-DIRECTED DNA POLYMERASE"/>
    <property type="match status" value="1"/>
</dbReference>
<evidence type="ECO:0000259" key="3">
    <source>
        <dbReference type="Pfam" id="PF07727"/>
    </source>
</evidence>
<feature type="domain" description="Retroviral polymerase SH3-like" evidence="4">
    <location>
        <begin position="1"/>
        <end position="42"/>
    </location>
</feature>
<dbReference type="InterPro" id="IPR057670">
    <property type="entry name" value="SH3_retrovirus"/>
</dbReference>
<dbReference type="Pfam" id="PF25597">
    <property type="entry name" value="SH3_retrovirus"/>
    <property type="match status" value="1"/>
</dbReference>
<evidence type="ECO:0008006" key="6">
    <source>
        <dbReference type="Google" id="ProtNLM"/>
    </source>
</evidence>
<feature type="non-terminal residue" evidence="5">
    <location>
        <position position="1"/>
    </location>
</feature>